<dbReference type="GO" id="GO:0015379">
    <property type="term" value="F:potassium:chloride symporter activity"/>
    <property type="evidence" value="ECO:0007669"/>
    <property type="project" value="TreeGrafter"/>
</dbReference>
<dbReference type="Proteomes" id="UP000694843">
    <property type="component" value="Unplaced"/>
</dbReference>
<dbReference type="GO" id="GO:0055064">
    <property type="term" value="P:chloride ion homeostasis"/>
    <property type="evidence" value="ECO:0007669"/>
    <property type="project" value="TreeGrafter"/>
</dbReference>
<dbReference type="OrthoDB" id="2020542at2759"/>
<dbReference type="GO" id="GO:0006884">
    <property type="term" value="P:cell volume homeostasis"/>
    <property type="evidence" value="ECO:0007669"/>
    <property type="project" value="TreeGrafter"/>
</dbReference>
<keyword evidence="3 5" id="KW-1133">Transmembrane helix</keyword>
<sequence>MTGLSMSAMVTNGPVRVGGLYVLVSRALGPEFGGAVGLLLYTATTAAAAMYIRWAITILRWCCYSGLIDALLAFDPNGEREGQVYGSVLLVLLIILVSRGITFVSVVASIVLAYVVCSIFFIIVGVFVHVNGSDEAMLCTFGPCLLKLEYRYCPHSPHEGFGLLWGTYCTDWQLRDTTNCSIIHNVLYYDMGHDLHLRRGVPGLASGVLAREWETGTWPLVGNWDVAREWETGMWPASERLGCGP</sequence>
<dbReference type="PANTHER" id="PTHR11827">
    <property type="entry name" value="SOLUTE CARRIER FAMILY 12, CATION COTRANSPORTERS"/>
    <property type="match status" value="1"/>
</dbReference>
<feature type="domain" description="Amino acid permease/ SLC12A" evidence="6">
    <location>
        <begin position="1"/>
        <end position="133"/>
    </location>
</feature>
<dbReference type="InterPro" id="IPR004842">
    <property type="entry name" value="SLC12A_fam"/>
</dbReference>
<evidence type="ECO:0000256" key="4">
    <source>
        <dbReference type="ARBA" id="ARBA00023136"/>
    </source>
</evidence>
<dbReference type="AlphaFoldDB" id="A0A8B7NCN7"/>
<dbReference type="GeneID" id="108668580"/>
<evidence type="ECO:0000313" key="8">
    <source>
        <dbReference type="RefSeq" id="XP_018011311.1"/>
    </source>
</evidence>
<comment type="subcellular location">
    <subcellularLocation>
        <location evidence="1">Membrane</location>
        <topology evidence="1">Multi-pass membrane protein</topology>
    </subcellularLocation>
</comment>
<evidence type="ECO:0000259" key="6">
    <source>
        <dbReference type="Pfam" id="PF00324"/>
    </source>
</evidence>
<organism evidence="7 8">
    <name type="scientific">Hyalella azteca</name>
    <name type="common">Amphipod</name>
    <dbReference type="NCBI Taxonomy" id="294128"/>
    <lineage>
        <taxon>Eukaryota</taxon>
        <taxon>Metazoa</taxon>
        <taxon>Ecdysozoa</taxon>
        <taxon>Arthropoda</taxon>
        <taxon>Crustacea</taxon>
        <taxon>Multicrustacea</taxon>
        <taxon>Malacostraca</taxon>
        <taxon>Eumalacostraca</taxon>
        <taxon>Peracarida</taxon>
        <taxon>Amphipoda</taxon>
        <taxon>Senticaudata</taxon>
        <taxon>Talitrida</taxon>
        <taxon>Talitroidea</taxon>
        <taxon>Hyalellidae</taxon>
        <taxon>Hyalella</taxon>
    </lineage>
</organism>
<feature type="transmembrane region" description="Helical" evidence="5">
    <location>
        <begin position="84"/>
        <end position="101"/>
    </location>
</feature>
<gene>
    <name evidence="8" type="primary">LOC108668580</name>
</gene>
<accession>A0A8B7NCN7</accession>
<dbReference type="GO" id="GO:0007268">
    <property type="term" value="P:chemical synaptic transmission"/>
    <property type="evidence" value="ECO:0007669"/>
    <property type="project" value="TreeGrafter"/>
</dbReference>
<dbReference type="GO" id="GO:0045202">
    <property type="term" value="C:synapse"/>
    <property type="evidence" value="ECO:0007669"/>
    <property type="project" value="GOC"/>
</dbReference>
<keyword evidence="2 5" id="KW-0812">Transmembrane</keyword>
<evidence type="ECO:0000256" key="3">
    <source>
        <dbReference type="ARBA" id="ARBA00022989"/>
    </source>
</evidence>
<protein>
    <submittedName>
        <fullName evidence="8">Solute carrier family 12 member 6</fullName>
    </submittedName>
</protein>
<dbReference type="GO" id="GO:0055075">
    <property type="term" value="P:potassium ion homeostasis"/>
    <property type="evidence" value="ECO:0007669"/>
    <property type="project" value="TreeGrafter"/>
</dbReference>
<dbReference type="KEGG" id="hazt:108668580"/>
<keyword evidence="4 5" id="KW-0472">Membrane</keyword>
<dbReference type="RefSeq" id="XP_018011311.1">
    <property type="nucleotide sequence ID" value="XM_018155822.2"/>
</dbReference>
<dbReference type="Gene3D" id="1.20.1740.10">
    <property type="entry name" value="Amino acid/polyamine transporter I"/>
    <property type="match status" value="1"/>
</dbReference>
<reference evidence="8" key="1">
    <citation type="submission" date="2025-08" db="UniProtKB">
        <authorList>
            <consortium name="RefSeq"/>
        </authorList>
    </citation>
    <scope>IDENTIFICATION</scope>
    <source>
        <tissue evidence="8">Whole organism</tissue>
    </source>
</reference>
<proteinExistence type="predicted"/>
<dbReference type="InterPro" id="IPR004841">
    <property type="entry name" value="AA-permease/SLC12A_dom"/>
</dbReference>
<evidence type="ECO:0000256" key="1">
    <source>
        <dbReference type="ARBA" id="ARBA00004141"/>
    </source>
</evidence>
<keyword evidence="7" id="KW-1185">Reference proteome</keyword>
<evidence type="ECO:0000313" key="7">
    <source>
        <dbReference type="Proteomes" id="UP000694843"/>
    </source>
</evidence>
<dbReference type="Pfam" id="PF00324">
    <property type="entry name" value="AA_permease"/>
    <property type="match status" value="1"/>
</dbReference>
<dbReference type="PANTHER" id="PTHR11827:SF73">
    <property type="entry name" value="KAZACHOC, ISOFORM G"/>
    <property type="match status" value="1"/>
</dbReference>
<evidence type="ECO:0000256" key="5">
    <source>
        <dbReference type="SAM" id="Phobius"/>
    </source>
</evidence>
<evidence type="ECO:0000256" key="2">
    <source>
        <dbReference type="ARBA" id="ARBA00022692"/>
    </source>
</evidence>
<feature type="transmembrane region" description="Helical" evidence="5">
    <location>
        <begin position="107"/>
        <end position="128"/>
    </location>
</feature>
<name>A0A8B7NCN7_HYAAZ</name>
<feature type="transmembrane region" description="Helical" evidence="5">
    <location>
        <begin position="32"/>
        <end position="52"/>
    </location>
</feature>
<dbReference type="GO" id="GO:0005886">
    <property type="term" value="C:plasma membrane"/>
    <property type="evidence" value="ECO:0007669"/>
    <property type="project" value="TreeGrafter"/>
</dbReference>
<dbReference type="GO" id="GO:1990573">
    <property type="term" value="P:potassium ion import across plasma membrane"/>
    <property type="evidence" value="ECO:0007669"/>
    <property type="project" value="TreeGrafter"/>
</dbReference>